<dbReference type="Proteomes" id="UP000541583">
    <property type="component" value="Unassembled WGS sequence"/>
</dbReference>
<feature type="transmembrane region" description="Helical" evidence="1">
    <location>
        <begin position="7"/>
        <end position="26"/>
    </location>
</feature>
<accession>A0ABR6PM40</accession>
<dbReference type="Gene3D" id="3.40.30.10">
    <property type="entry name" value="Glutaredoxin"/>
    <property type="match status" value="1"/>
</dbReference>
<keyword evidence="1" id="KW-1133">Transmembrane helix</keyword>
<keyword evidence="4" id="KW-1185">Reference proteome</keyword>
<proteinExistence type="predicted"/>
<evidence type="ECO:0000313" key="4">
    <source>
        <dbReference type="Proteomes" id="UP000541583"/>
    </source>
</evidence>
<dbReference type="PANTHER" id="PTHR42852">
    <property type="entry name" value="THIOL:DISULFIDE INTERCHANGE PROTEIN DSBE"/>
    <property type="match status" value="1"/>
</dbReference>
<dbReference type="PANTHER" id="PTHR42852:SF17">
    <property type="entry name" value="THIOREDOXIN-LIKE PROTEIN HI_1115"/>
    <property type="match status" value="1"/>
</dbReference>
<comment type="caution">
    <text evidence="3">The sequence shown here is derived from an EMBL/GenBank/DDBJ whole genome shotgun (WGS) entry which is preliminary data.</text>
</comment>
<organism evidence="3 4">
    <name type="scientific">Mucilaginibacter lappiensis</name>
    <dbReference type="NCBI Taxonomy" id="354630"/>
    <lineage>
        <taxon>Bacteria</taxon>
        <taxon>Pseudomonadati</taxon>
        <taxon>Bacteroidota</taxon>
        <taxon>Sphingobacteriia</taxon>
        <taxon>Sphingobacteriales</taxon>
        <taxon>Sphingobacteriaceae</taxon>
        <taxon>Mucilaginibacter</taxon>
    </lineage>
</organism>
<dbReference type="InterPro" id="IPR013766">
    <property type="entry name" value="Thioredoxin_domain"/>
</dbReference>
<dbReference type="InterPro" id="IPR050553">
    <property type="entry name" value="Thioredoxin_ResA/DsbE_sf"/>
</dbReference>
<dbReference type="EMBL" id="JACHCB010000004">
    <property type="protein sequence ID" value="MBB6109336.1"/>
    <property type="molecule type" value="Genomic_DNA"/>
</dbReference>
<dbReference type="PROSITE" id="PS51352">
    <property type="entry name" value="THIOREDOXIN_2"/>
    <property type="match status" value="1"/>
</dbReference>
<dbReference type="InterPro" id="IPR013740">
    <property type="entry name" value="Redoxin"/>
</dbReference>
<name>A0ABR6PM40_9SPHI</name>
<evidence type="ECO:0000313" key="3">
    <source>
        <dbReference type="EMBL" id="MBB6109336.1"/>
    </source>
</evidence>
<dbReference type="CDD" id="cd02966">
    <property type="entry name" value="TlpA_like_family"/>
    <property type="match status" value="1"/>
</dbReference>
<keyword evidence="3" id="KW-0413">Isomerase</keyword>
<sequence>MVEKKKLTVGNIIYLLSAAVIVIMLVNPTAKSLLIRGLIGIGFFKPEIPIQVSKKALADPFNIAFRDSSGRTLNTDDLRGKVIFVNFWATWCPPCIAEMPTLDDFYKQYKNDPNAVVIMADVDNNYEKANAFMKKHQYVLPVYTLASNIPEDIMDGTIPTTLVFNKKGELVFRHTNTANYNSTGFRDYFNKLTKE</sequence>
<dbReference type="RefSeq" id="WP_076373292.1">
    <property type="nucleotide sequence ID" value="NZ_FTMG01000004.1"/>
</dbReference>
<reference evidence="3 4" key="1">
    <citation type="submission" date="2020-08" db="EMBL/GenBank/DDBJ databases">
        <title>Genomic Encyclopedia of Type Strains, Phase IV (KMG-V): Genome sequencing to study the core and pangenomes of soil and plant-associated prokaryotes.</title>
        <authorList>
            <person name="Whitman W."/>
        </authorList>
    </citation>
    <scope>NUCLEOTIDE SEQUENCE [LARGE SCALE GENOMIC DNA]</scope>
    <source>
        <strain evidence="3 4">ANJLi2</strain>
    </source>
</reference>
<evidence type="ECO:0000256" key="1">
    <source>
        <dbReference type="SAM" id="Phobius"/>
    </source>
</evidence>
<keyword evidence="1" id="KW-0472">Membrane</keyword>
<dbReference type="GO" id="GO:0016853">
    <property type="term" value="F:isomerase activity"/>
    <property type="evidence" value="ECO:0007669"/>
    <property type="project" value="UniProtKB-KW"/>
</dbReference>
<gene>
    <name evidence="3" type="ORF">HDF23_002083</name>
</gene>
<dbReference type="Pfam" id="PF08534">
    <property type="entry name" value="Redoxin"/>
    <property type="match status" value="1"/>
</dbReference>
<evidence type="ECO:0000259" key="2">
    <source>
        <dbReference type="PROSITE" id="PS51352"/>
    </source>
</evidence>
<dbReference type="SUPFAM" id="SSF52833">
    <property type="entry name" value="Thioredoxin-like"/>
    <property type="match status" value="1"/>
</dbReference>
<dbReference type="InterPro" id="IPR036249">
    <property type="entry name" value="Thioredoxin-like_sf"/>
</dbReference>
<feature type="domain" description="Thioredoxin" evidence="2">
    <location>
        <begin position="52"/>
        <end position="194"/>
    </location>
</feature>
<keyword evidence="1" id="KW-0812">Transmembrane</keyword>
<protein>
    <submittedName>
        <fullName evidence="3">Thiol-disulfide isomerase/thioredoxin</fullName>
    </submittedName>
</protein>